<reference evidence="10 11" key="1">
    <citation type="journal article" date="2003" name="Nature">
        <title>Genome divergence in two Prochlorococcus ecotypes reflects oceanic niche differentiation.</title>
        <authorList>
            <person name="Rocap G."/>
            <person name="Larimer F.W."/>
            <person name="Lamerdin J.E."/>
            <person name="Malfatti S."/>
            <person name="Chain P."/>
            <person name="Ahlgren N.A."/>
            <person name="Arellano A."/>
            <person name="Coleman M."/>
            <person name="Hauser L."/>
            <person name="Hess W.R."/>
            <person name="Johnson Z.I."/>
            <person name="Land M.L."/>
            <person name="Lindell D."/>
            <person name="Post A.F."/>
            <person name="Regala W."/>
            <person name="Shah M."/>
            <person name="Shaw S.L."/>
            <person name="Steglich C."/>
            <person name="Sullivan M.B."/>
            <person name="Ting C.S."/>
            <person name="Tolonen A."/>
            <person name="Webb E.A."/>
            <person name="Zinser E.R."/>
            <person name="Chisholm S.W."/>
        </authorList>
    </citation>
    <scope>NUCLEOTIDE SEQUENCE [LARGE SCALE GENOMIC DNA]</scope>
    <source>
        <strain evidence="11">MIT 9313</strain>
    </source>
</reference>
<dbReference type="NCBIfam" id="NF008295">
    <property type="entry name" value="PRK11081.1"/>
    <property type="match status" value="1"/>
</dbReference>
<evidence type="ECO:0000256" key="2">
    <source>
        <dbReference type="ARBA" id="ARBA00022603"/>
    </source>
</evidence>
<feature type="domain" description="RNA methyltransferase SpoU/TrmH type C-terminal" evidence="9">
    <location>
        <begin position="181"/>
        <end position="234"/>
    </location>
</feature>
<dbReference type="InterPro" id="IPR022724">
    <property type="entry name" value="rRNA_MeTrfase_SpoU_C"/>
</dbReference>
<dbReference type="InterPro" id="IPR033671">
    <property type="entry name" value="TrmH"/>
</dbReference>
<dbReference type="KEGG" id="pmt:PMT_0268"/>
<keyword evidence="1 7" id="KW-0820">tRNA-binding</keyword>
<proteinExistence type="inferred from homology"/>
<evidence type="ECO:0000259" key="8">
    <source>
        <dbReference type="Pfam" id="PF00588"/>
    </source>
</evidence>
<dbReference type="InterPro" id="IPR029026">
    <property type="entry name" value="tRNA_m1G_MTases_N"/>
</dbReference>
<keyword evidence="3 7" id="KW-0808">Transferase</keyword>
<evidence type="ECO:0000256" key="6">
    <source>
        <dbReference type="ARBA" id="ARBA00022884"/>
    </source>
</evidence>
<dbReference type="GO" id="GO:0002938">
    <property type="term" value="P:tRNA guanine ribose methylation"/>
    <property type="evidence" value="ECO:0007669"/>
    <property type="project" value="UniProtKB-UniRule"/>
</dbReference>
<feature type="binding site" evidence="7">
    <location>
        <position position="157"/>
    </location>
    <ligand>
        <name>S-adenosyl-L-methionine</name>
        <dbReference type="ChEBI" id="CHEBI:59789"/>
    </ligand>
</feature>
<dbReference type="CDD" id="cd18092">
    <property type="entry name" value="SpoU-like_TrmH"/>
    <property type="match status" value="1"/>
</dbReference>
<sequence length="245" mass="27165">MRDTASHTLKSKDAWPMPLLPRRFDRLKAVLDCRMADLTVLLEHVEKPHNLSAILRSCDAVGVLEAHAVNYSGRLPTFNSTAQGSQKWIPLKEHSSIEVAVKAIKDSGFRLYGTHLGGNARDYRDCDFCEPTAFVLGAEKWGLSKLATPLMDEGIFIPMSGMVQSLNVSVAAATLLFEALRQRRLAGIAPQAGEGLEPALYQQRLFEWAYPEVAAWCQQEGKSYPALNDQGEIQGSLPRNVRLRC</sequence>
<dbReference type="AlphaFoldDB" id="Q7TV55"/>
<evidence type="ECO:0000256" key="7">
    <source>
        <dbReference type="HAMAP-Rule" id="MF_02060"/>
    </source>
</evidence>
<protein>
    <recommendedName>
        <fullName evidence="7">tRNA (guanosine(18)-2'-O)-methyltransferase</fullName>
        <ecNumber evidence="7">2.1.1.34</ecNumber>
    </recommendedName>
    <alternativeName>
        <fullName evidence="7">tRNA [Gm18] methyltransferase</fullName>
    </alternativeName>
</protein>
<dbReference type="EMBL" id="BX548175">
    <property type="protein sequence ID" value="CAE20443.1"/>
    <property type="molecule type" value="Genomic_DNA"/>
</dbReference>
<evidence type="ECO:0000256" key="3">
    <source>
        <dbReference type="ARBA" id="ARBA00022679"/>
    </source>
</evidence>
<dbReference type="GO" id="GO:0000049">
    <property type="term" value="F:tRNA binding"/>
    <property type="evidence" value="ECO:0007669"/>
    <property type="project" value="UniProtKB-UniRule"/>
</dbReference>
<comment type="similarity">
    <text evidence="7">Belongs to the class IV-like SAM-binding methyltransferase superfamily. RNA methyltransferase TrmH family.</text>
</comment>
<evidence type="ECO:0000256" key="1">
    <source>
        <dbReference type="ARBA" id="ARBA00022555"/>
    </source>
</evidence>
<dbReference type="HOGENOM" id="CLU_021322_4_2_3"/>
<dbReference type="Pfam" id="PF00588">
    <property type="entry name" value="SpoU_methylase"/>
    <property type="match status" value="1"/>
</dbReference>
<evidence type="ECO:0000313" key="11">
    <source>
        <dbReference type="Proteomes" id="UP000001423"/>
    </source>
</evidence>
<dbReference type="EC" id="2.1.1.34" evidence="7"/>
<evidence type="ECO:0000256" key="5">
    <source>
        <dbReference type="ARBA" id="ARBA00022694"/>
    </source>
</evidence>
<dbReference type="HAMAP" id="MF_02060">
    <property type="entry name" value="tRNA_methyltr_TrmH"/>
    <property type="match status" value="1"/>
</dbReference>
<dbReference type="eggNOG" id="COG0566">
    <property type="taxonomic scope" value="Bacteria"/>
</dbReference>
<keyword evidence="5 7" id="KW-0819">tRNA processing</keyword>
<dbReference type="PANTHER" id="PTHR43453">
    <property type="entry name" value="RRNA METHYLASE-LIKE"/>
    <property type="match status" value="1"/>
</dbReference>
<feature type="binding site" evidence="7">
    <location>
        <position position="166"/>
    </location>
    <ligand>
        <name>S-adenosyl-L-methionine</name>
        <dbReference type="ChEBI" id="CHEBI:59789"/>
    </ligand>
</feature>
<keyword evidence="4 7" id="KW-0949">S-adenosyl-L-methionine</keyword>
<dbReference type="Proteomes" id="UP000001423">
    <property type="component" value="Chromosome"/>
</dbReference>
<dbReference type="GO" id="GO:0141100">
    <property type="term" value="F:tRNA (guanine(18)-2'-O)-methyltransferase activity"/>
    <property type="evidence" value="ECO:0007669"/>
    <property type="project" value="UniProtKB-UniRule"/>
</dbReference>
<dbReference type="Gene3D" id="3.40.1280.10">
    <property type="match status" value="1"/>
</dbReference>
<comment type="function">
    <text evidence="7">Catalyzes the 2'-O methylation of guanosine at position 18 in tRNA.</text>
</comment>
<feature type="binding site" evidence="7">
    <location>
        <position position="114"/>
    </location>
    <ligand>
        <name>S-adenosyl-L-methionine</name>
        <dbReference type="ChEBI" id="CHEBI:59789"/>
    </ligand>
</feature>
<gene>
    <name evidence="7" type="primary">trmH</name>
    <name evidence="10" type="ordered locus">PMT_0268</name>
</gene>
<feature type="binding site" evidence="7">
    <location>
        <begin position="137"/>
        <end position="141"/>
    </location>
    <ligand>
        <name>S-adenosyl-L-methionine</name>
        <dbReference type="ChEBI" id="CHEBI:59789"/>
    </ligand>
</feature>
<comment type="catalytic activity">
    <reaction evidence="7">
        <text>guanosine(18) in tRNA + S-adenosyl-L-methionine = 2'-O-methylguanosine(18) in tRNA + S-adenosyl-L-homocysteine + H(+)</text>
        <dbReference type="Rhea" id="RHEA:20077"/>
        <dbReference type="Rhea" id="RHEA-COMP:10190"/>
        <dbReference type="Rhea" id="RHEA-COMP:10192"/>
        <dbReference type="ChEBI" id="CHEBI:15378"/>
        <dbReference type="ChEBI" id="CHEBI:57856"/>
        <dbReference type="ChEBI" id="CHEBI:59789"/>
        <dbReference type="ChEBI" id="CHEBI:74269"/>
        <dbReference type="ChEBI" id="CHEBI:74445"/>
        <dbReference type="EC" id="2.1.1.34"/>
    </reaction>
</comment>
<evidence type="ECO:0000259" key="9">
    <source>
        <dbReference type="Pfam" id="PF12105"/>
    </source>
</evidence>
<keyword evidence="11" id="KW-1185">Reference proteome</keyword>
<dbReference type="PANTHER" id="PTHR43453:SF1">
    <property type="entry name" value="TRNA_RRNA METHYLTRANSFERASE SPOU TYPE DOMAIN-CONTAINING PROTEIN"/>
    <property type="match status" value="1"/>
</dbReference>
<accession>Q7TV55</accession>
<dbReference type="InterPro" id="IPR029028">
    <property type="entry name" value="Alpha/beta_knot_MTases"/>
</dbReference>
<dbReference type="InterPro" id="IPR001537">
    <property type="entry name" value="SpoU_MeTrfase"/>
</dbReference>
<dbReference type="Pfam" id="PF12105">
    <property type="entry name" value="SpoU_methylas_C"/>
    <property type="match status" value="1"/>
</dbReference>
<keyword evidence="2 7" id="KW-0489">Methyltransferase</keyword>
<organism evidence="10 11">
    <name type="scientific">Prochlorococcus marinus (strain MIT 9313)</name>
    <dbReference type="NCBI Taxonomy" id="74547"/>
    <lineage>
        <taxon>Bacteria</taxon>
        <taxon>Bacillati</taxon>
        <taxon>Cyanobacteriota</taxon>
        <taxon>Cyanophyceae</taxon>
        <taxon>Synechococcales</taxon>
        <taxon>Prochlorococcaceae</taxon>
        <taxon>Prochlorococcus</taxon>
    </lineage>
</organism>
<feature type="domain" description="tRNA/rRNA methyltransferase SpoU type" evidence="8">
    <location>
        <begin position="38"/>
        <end position="176"/>
    </location>
</feature>
<keyword evidence="6 7" id="KW-0694">RNA-binding</keyword>
<evidence type="ECO:0000313" key="10">
    <source>
        <dbReference type="EMBL" id="CAE20443.1"/>
    </source>
</evidence>
<name>Q7TV55_PROMM</name>
<dbReference type="SUPFAM" id="SSF75217">
    <property type="entry name" value="alpha/beta knot"/>
    <property type="match status" value="1"/>
</dbReference>
<evidence type="ECO:0000256" key="4">
    <source>
        <dbReference type="ARBA" id="ARBA00022691"/>
    </source>
</evidence>